<feature type="compositionally biased region" description="Low complexity" evidence="2">
    <location>
        <begin position="264"/>
        <end position="292"/>
    </location>
</feature>
<evidence type="ECO:0000256" key="1">
    <source>
        <dbReference type="SAM" id="Coils"/>
    </source>
</evidence>
<feature type="non-terminal residue" evidence="3">
    <location>
        <position position="1"/>
    </location>
</feature>
<dbReference type="EMBL" id="ASPP01019470">
    <property type="protein sequence ID" value="ETO15098.1"/>
    <property type="molecule type" value="Genomic_DNA"/>
</dbReference>
<gene>
    <name evidence="3" type="ORF">RFI_22265</name>
</gene>
<reference evidence="3 4" key="1">
    <citation type="journal article" date="2013" name="Curr. Biol.">
        <title>The Genome of the Foraminiferan Reticulomyxa filosa.</title>
        <authorList>
            <person name="Glockner G."/>
            <person name="Hulsmann N."/>
            <person name="Schleicher M."/>
            <person name="Noegel A.A."/>
            <person name="Eichinger L."/>
            <person name="Gallinger C."/>
            <person name="Pawlowski J."/>
            <person name="Sierra R."/>
            <person name="Euteneuer U."/>
            <person name="Pillet L."/>
            <person name="Moustafa A."/>
            <person name="Platzer M."/>
            <person name="Groth M."/>
            <person name="Szafranski K."/>
            <person name="Schliwa M."/>
        </authorList>
    </citation>
    <scope>NUCLEOTIDE SEQUENCE [LARGE SCALE GENOMIC DNA]</scope>
</reference>
<feature type="coiled-coil region" evidence="1">
    <location>
        <begin position="81"/>
        <end position="112"/>
    </location>
</feature>
<sequence>CQKREFKNISIWNNLLKKFVIFSLKRNYKKNLSMSEPNQEKEYDDKLDKDLNADLEATEIGAGAGTSKLPKQKLKKWSELKDQSDANMTKALEEAKQTNEKIERVAKNTDQMMAQIHSFLCLIISNLLINRLEDPFKRSERAKKRKEERLQKRAKQHTERLRSSIIHWAKRYLHIIETFEKENEQMKHPSHINDQLHEISQRLEYLGANISKLIPEQKVIIIETQEEIDLNEITIEMHHLIEDEHDEDNEYYNELEDLEHESANENTNDNISENINENINENTNDNIKTNENVSVSSSTDKKTEQDICSYPSLYLRSKSDITHDSNYSSSYPSVATSNLYMYTYIYMYTMYAYIITNGNCFELGVTNRSNQ</sequence>
<protein>
    <submittedName>
        <fullName evidence="3">Uncharacterized protein</fullName>
    </submittedName>
</protein>
<evidence type="ECO:0000313" key="3">
    <source>
        <dbReference type="EMBL" id="ETO15098.1"/>
    </source>
</evidence>
<organism evidence="3 4">
    <name type="scientific">Reticulomyxa filosa</name>
    <dbReference type="NCBI Taxonomy" id="46433"/>
    <lineage>
        <taxon>Eukaryota</taxon>
        <taxon>Sar</taxon>
        <taxon>Rhizaria</taxon>
        <taxon>Retaria</taxon>
        <taxon>Foraminifera</taxon>
        <taxon>Monothalamids</taxon>
        <taxon>Reticulomyxidae</taxon>
        <taxon>Reticulomyxa</taxon>
    </lineage>
</organism>
<dbReference type="AlphaFoldDB" id="X6MM54"/>
<evidence type="ECO:0000313" key="4">
    <source>
        <dbReference type="Proteomes" id="UP000023152"/>
    </source>
</evidence>
<proteinExistence type="predicted"/>
<dbReference type="Proteomes" id="UP000023152">
    <property type="component" value="Unassembled WGS sequence"/>
</dbReference>
<evidence type="ECO:0000256" key="2">
    <source>
        <dbReference type="SAM" id="MobiDB-lite"/>
    </source>
</evidence>
<keyword evidence="4" id="KW-1185">Reference proteome</keyword>
<feature type="region of interest" description="Disordered" evidence="2">
    <location>
        <begin position="261"/>
        <end position="301"/>
    </location>
</feature>
<comment type="caution">
    <text evidence="3">The sequence shown here is derived from an EMBL/GenBank/DDBJ whole genome shotgun (WGS) entry which is preliminary data.</text>
</comment>
<keyword evidence="1" id="KW-0175">Coiled coil</keyword>
<name>X6MM54_RETFI</name>
<accession>X6MM54</accession>